<dbReference type="AlphaFoldDB" id="A0A7W9HHD1"/>
<keyword evidence="4" id="KW-1185">Reference proteome</keyword>
<feature type="compositionally biased region" description="Low complexity" evidence="1">
    <location>
        <begin position="264"/>
        <end position="285"/>
    </location>
</feature>
<feature type="region of interest" description="Disordered" evidence="1">
    <location>
        <begin position="264"/>
        <end position="306"/>
    </location>
</feature>
<gene>
    <name evidence="3" type="ORF">F4560_001943</name>
</gene>
<feature type="transmembrane region" description="Helical" evidence="2">
    <location>
        <begin position="223"/>
        <end position="242"/>
    </location>
</feature>
<keyword evidence="2" id="KW-0472">Membrane</keyword>
<keyword evidence="2" id="KW-0812">Transmembrane</keyword>
<sequence>MTTTTEFGLPTVVVTPGQETSTTMTVRNDSDIVEAYEFEVVGGCAPWTTVEPARLSLYPGTSEQVAIVLRPPRSPEVRAGEVPLGVRVLPAERPQSAVVTETTVVVEPFAKQRVRLIPKRRRAWRSARFRVEVHNDGNTPTSVTLALPEADDHLKYTVATTPTTVDPGGRAELELRVRVAKALWFGKPKVWPVRLDAVALAADQRDEHELAGELVQLPILSKWLLSLLGALLMLLLAWLLLVRPAVLSAAREAADGRAQEIVQAAEPQAPAEEPGAAPEQPPAGEQGQGEGQGQGQGRGTAGGREQHSGTIAVTTNTGEQTTGAYVVPPGKVFHITDIVLANHQGDEGVLTIAFGERTITTIALETFRNQDYHWVTPIDIPQNGTVTVTVNCARPGTPASGRQAANCSQLLHVSGELGDIVP</sequence>
<evidence type="ECO:0000256" key="2">
    <source>
        <dbReference type="SAM" id="Phobius"/>
    </source>
</evidence>
<organism evidence="3 4">
    <name type="scientific">Saccharothrix ecbatanensis</name>
    <dbReference type="NCBI Taxonomy" id="1105145"/>
    <lineage>
        <taxon>Bacteria</taxon>
        <taxon>Bacillati</taxon>
        <taxon>Actinomycetota</taxon>
        <taxon>Actinomycetes</taxon>
        <taxon>Pseudonocardiales</taxon>
        <taxon>Pseudonocardiaceae</taxon>
        <taxon>Saccharothrix</taxon>
    </lineage>
</organism>
<keyword evidence="2" id="KW-1133">Transmembrane helix</keyword>
<comment type="caution">
    <text evidence="3">The sequence shown here is derived from an EMBL/GenBank/DDBJ whole genome shotgun (WGS) entry which is preliminary data.</text>
</comment>
<evidence type="ECO:0000313" key="3">
    <source>
        <dbReference type="EMBL" id="MBB5802175.1"/>
    </source>
</evidence>
<dbReference type="RefSeq" id="WP_184918730.1">
    <property type="nucleotide sequence ID" value="NZ_JACHMO010000001.1"/>
</dbReference>
<dbReference type="Proteomes" id="UP000552097">
    <property type="component" value="Unassembled WGS sequence"/>
</dbReference>
<evidence type="ECO:0000313" key="4">
    <source>
        <dbReference type="Proteomes" id="UP000552097"/>
    </source>
</evidence>
<accession>A0A7W9HHD1</accession>
<evidence type="ECO:0000256" key="1">
    <source>
        <dbReference type="SAM" id="MobiDB-lite"/>
    </source>
</evidence>
<feature type="compositionally biased region" description="Gly residues" evidence="1">
    <location>
        <begin position="286"/>
        <end position="302"/>
    </location>
</feature>
<name>A0A7W9HHD1_9PSEU</name>
<proteinExistence type="predicted"/>
<dbReference type="EMBL" id="JACHMO010000001">
    <property type="protein sequence ID" value="MBB5802175.1"/>
    <property type="molecule type" value="Genomic_DNA"/>
</dbReference>
<evidence type="ECO:0008006" key="5">
    <source>
        <dbReference type="Google" id="ProtNLM"/>
    </source>
</evidence>
<protein>
    <recommendedName>
        <fullName evidence="5">Hydrolytic protein</fullName>
    </recommendedName>
</protein>
<reference evidence="3 4" key="1">
    <citation type="submission" date="2020-08" db="EMBL/GenBank/DDBJ databases">
        <title>Sequencing the genomes of 1000 actinobacteria strains.</title>
        <authorList>
            <person name="Klenk H.-P."/>
        </authorList>
    </citation>
    <scope>NUCLEOTIDE SEQUENCE [LARGE SCALE GENOMIC DNA]</scope>
    <source>
        <strain evidence="3 4">DSM 45486</strain>
    </source>
</reference>